<dbReference type="InterPro" id="IPR008775">
    <property type="entry name" value="Phytyl_CoA_dOase-like"/>
</dbReference>
<dbReference type="InParanoid" id="A0A0C3HNG3"/>
<evidence type="ECO:0000313" key="4">
    <source>
        <dbReference type="Proteomes" id="UP000054321"/>
    </source>
</evidence>
<dbReference type="STRING" id="913774.A0A0C3HNG3"/>
<comment type="similarity">
    <text evidence="2">Belongs to the PhyH family.</text>
</comment>
<gene>
    <name evidence="3" type="ORF">OIDMADRAFT_50426</name>
</gene>
<dbReference type="OrthoDB" id="445007at2759"/>
<accession>A0A0C3HNG3</accession>
<dbReference type="Pfam" id="PF05721">
    <property type="entry name" value="PhyH"/>
    <property type="match status" value="1"/>
</dbReference>
<reference evidence="4" key="2">
    <citation type="submission" date="2015-01" db="EMBL/GenBank/DDBJ databases">
        <title>Evolutionary Origins and Diversification of the Mycorrhizal Mutualists.</title>
        <authorList>
            <consortium name="DOE Joint Genome Institute"/>
            <consortium name="Mycorrhizal Genomics Consortium"/>
            <person name="Kohler A."/>
            <person name="Kuo A."/>
            <person name="Nagy L.G."/>
            <person name="Floudas D."/>
            <person name="Copeland A."/>
            <person name="Barry K.W."/>
            <person name="Cichocki N."/>
            <person name="Veneault-Fourrey C."/>
            <person name="LaButti K."/>
            <person name="Lindquist E.A."/>
            <person name="Lipzen A."/>
            <person name="Lundell T."/>
            <person name="Morin E."/>
            <person name="Murat C."/>
            <person name="Riley R."/>
            <person name="Ohm R."/>
            <person name="Sun H."/>
            <person name="Tunlid A."/>
            <person name="Henrissat B."/>
            <person name="Grigoriev I.V."/>
            <person name="Hibbett D.S."/>
            <person name="Martin F."/>
        </authorList>
    </citation>
    <scope>NUCLEOTIDE SEQUENCE [LARGE SCALE GENOMIC DNA]</scope>
    <source>
        <strain evidence="4">Zn</strain>
    </source>
</reference>
<sequence>MAYDISPEQQDFFEKKGYLILRDVLSESEVTDLQRWAQEVHDLPRTAETPWMPYEEINASGQRVLCRTENYANYHSQFNGLLRGTKLLGILGQLAKEDMLLFKEKINYKLAGSGGFAPHIDSTAYTHVKNIKHLTILIAVNPSNMTNGGLEVVEGSHLMNVPIDRKDNCLDVNWVKEQAWAPVELEAGIELIRLSAKVTDAELGQLLVFGSYLAHRSGSNNSNSARKAIYATYNCKSEGDLHDEYYVDRAKLWPPTHKRLAGENYDEGAMRYGFGSPMLSVDLGKQYVV</sequence>
<keyword evidence="4" id="KW-1185">Reference proteome</keyword>
<dbReference type="PANTHER" id="PTHR20883:SF48">
    <property type="entry name" value="ECTOINE DIOXYGENASE"/>
    <property type="match status" value="1"/>
</dbReference>
<dbReference type="SUPFAM" id="SSF51197">
    <property type="entry name" value="Clavaminate synthase-like"/>
    <property type="match status" value="1"/>
</dbReference>
<dbReference type="GO" id="GO:0016491">
    <property type="term" value="F:oxidoreductase activity"/>
    <property type="evidence" value="ECO:0007669"/>
    <property type="project" value="UniProtKB-ARBA"/>
</dbReference>
<dbReference type="Proteomes" id="UP000054321">
    <property type="component" value="Unassembled WGS sequence"/>
</dbReference>
<dbReference type="GO" id="GO:0046872">
    <property type="term" value="F:metal ion binding"/>
    <property type="evidence" value="ECO:0007669"/>
    <property type="project" value="UniProtKB-ARBA"/>
</dbReference>
<comment type="cofactor">
    <cofactor evidence="1">
        <name>Fe cation</name>
        <dbReference type="ChEBI" id="CHEBI:24875"/>
    </cofactor>
</comment>
<evidence type="ECO:0000313" key="3">
    <source>
        <dbReference type="EMBL" id="KIN04575.1"/>
    </source>
</evidence>
<protein>
    <recommendedName>
        <fullName evidence="5">Fe2OG dioxygenase domain-containing protein</fullName>
    </recommendedName>
</protein>
<reference evidence="3 4" key="1">
    <citation type="submission" date="2014-04" db="EMBL/GenBank/DDBJ databases">
        <authorList>
            <consortium name="DOE Joint Genome Institute"/>
            <person name="Kuo A."/>
            <person name="Martino E."/>
            <person name="Perotto S."/>
            <person name="Kohler A."/>
            <person name="Nagy L.G."/>
            <person name="Floudas D."/>
            <person name="Copeland A."/>
            <person name="Barry K.W."/>
            <person name="Cichocki N."/>
            <person name="Veneault-Fourrey C."/>
            <person name="LaButti K."/>
            <person name="Lindquist E.A."/>
            <person name="Lipzen A."/>
            <person name="Lundell T."/>
            <person name="Morin E."/>
            <person name="Murat C."/>
            <person name="Sun H."/>
            <person name="Tunlid A."/>
            <person name="Henrissat B."/>
            <person name="Grigoriev I.V."/>
            <person name="Hibbett D.S."/>
            <person name="Martin F."/>
            <person name="Nordberg H.P."/>
            <person name="Cantor M.N."/>
            <person name="Hua S.X."/>
        </authorList>
    </citation>
    <scope>NUCLEOTIDE SEQUENCE [LARGE SCALE GENOMIC DNA]</scope>
    <source>
        <strain evidence="3 4">Zn</strain>
    </source>
</reference>
<dbReference type="EMBL" id="KN832872">
    <property type="protein sequence ID" value="KIN04575.1"/>
    <property type="molecule type" value="Genomic_DNA"/>
</dbReference>
<dbReference type="HOGENOM" id="CLU_048953_10_0_1"/>
<name>A0A0C3HNG3_OIDMZ</name>
<dbReference type="PANTHER" id="PTHR20883">
    <property type="entry name" value="PHYTANOYL-COA DIOXYGENASE DOMAIN CONTAINING 1"/>
    <property type="match status" value="1"/>
</dbReference>
<evidence type="ECO:0000256" key="2">
    <source>
        <dbReference type="ARBA" id="ARBA00005830"/>
    </source>
</evidence>
<evidence type="ECO:0000256" key="1">
    <source>
        <dbReference type="ARBA" id="ARBA00001962"/>
    </source>
</evidence>
<proteinExistence type="inferred from homology"/>
<dbReference type="AlphaFoldDB" id="A0A0C3HNG3"/>
<organism evidence="3 4">
    <name type="scientific">Oidiodendron maius (strain Zn)</name>
    <dbReference type="NCBI Taxonomy" id="913774"/>
    <lineage>
        <taxon>Eukaryota</taxon>
        <taxon>Fungi</taxon>
        <taxon>Dikarya</taxon>
        <taxon>Ascomycota</taxon>
        <taxon>Pezizomycotina</taxon>
        <taxon>Leotiomycetes</taxon>
        <taxon>Leotiomycetes incertae sedis</taxon>
        <taxon>Myxotrichaceae</taxon>
        <taxon>Oidiodendron</taxon>
    </lineage>
</organism>
<evidence type="ECO:0008006" key="5">
    <source>
        <dbReference type="Google" id="ProtNLM"/>
    </source>
</evidence>
<dbReference type="Gene3D" id="2.60.120.620">
    <property type="entry name" value="q2cbj1_9rhob like domain"/>
    <property type="match status" value="1"/>
</dbReference>